<dbReference type="EMBL" id="BMCU01000001">
    <property type="protein sequence ID" value="GGF99457.1"/>
    <property type="molecule type" value="Genomic_DNA"/>
</dbReference>
<name>A0A917CY12_9NOCA</name>
<dbReference type="SUPFAM" id="SSF101386">
    <property type="entry name" value="all-alpha NTP pyrophosphatases"/>
    <property type="match status" value="1"/>
</dbReference>
<reference evidence="1" key="1">
    <citation type="journal article" date="2014" name="Int. J. Syst. Evol. Microbiol.">
        <title>Complete genome sequence of Corynebacterium casei LMG S-19264T (=DSM 44701T), isolated from a smear-ripened cheese.</title>
        <authorList>
            <consortium name="US DOE Joint Genome Institute (JGI-PGF)"/>
            <person name="Walter F."/>
            <person name="Albersmeier A."/>
            <person name="Kalinowski J."/>
            <person name="Ruckert C."/>
        </authorList>
    </citation>
    <scope>NUCLEOTIDE SEQUENCE</scope>
    <source>
        <strain evidence="1">CCM 7905</strain>
    </source>
</reference>
<comment type="caution">
    <text evidence="1">The sequence shown here is derived from an EMBL/GenBank/DDBJ whole genome shotgun (WGS) entry which is preliminary data.</text>
</comment>
<organism evidence="1 2">
    <name type="scientific">Rhodococcoides trifolii</name>
    <dbReference type="NCBI Taxonomy" id="908250"/>
    <lineage>
        <taxon>Bacteria</taxon>
        <taxon>Bacillati</taxon>
        <taxon>Actinomycetota</taxon>
        <taxon>Actinomycetes</taxon>
        <taxon>Mycobacteriales</taxon>
        <taxon>Nocardiaceae</taxon>
        <taxon>Rhodococcoides</taxon>
    </lineage>
</organism>
<sequence length="154" mass="17371">MVFRNVLDAELQKRDEDGELVRGHSRTGLQNRNQVLAEGQGIRWRCGRHSCKLLRMGKLVRDLIPDIISASGRVPSTRILDAEEYRNALFNKLFEEGRELRDAADDDKAEELADVYEVVRALATDLGITMTKLDEVASEKRGSRGGFGGRVWLD</sequence>
<dbReference type="CDD" id="cd11532">
    <property type="entry name" value="NTP-PPase_COG4997"/>
    <property type="match status" value="1"/>
</dbReference>
<dbReference type="Proteomes" id="UP000654257">
    <property type="component" value="Unassembled WGS sequence"/>
</dbReference>
<gene>
    <name evidence="1" type="ORF">GCM10007304_11650</name>
</gene>
<protein>
    <recommendedName>
        <fullName evidence="3">Phosphoribosyl-ATP pyrophosphohydrolase</fullName>
    </recommendedName>
</protein>
<reference evidence="1" key="2">
    <citation type="submission" date="2020-09" db="EMBL/GenBank/DDBJ databases">
        <authorList>
            <person name="Sun Q."/>
            <person name="Sedlacek I."/>
        </authorList>
    </citation>
    <scope>NUCLEOTIDE SEQUENCE</scope>
    <source>
        <strain evidence="1">CCM 7905</strain>
    </source>
</reference>
<evidence type="ECO:0000313" key="2">
    <source>
        <dbReference type="Proteomes" id="UP000654257"/>
    </source>
</evidence>
<proteinExistence type="predicted"/>
<dbReference type="InterPro" id="IPR038735">
    <property type="entry name" value="MSMEG_1276-like_NTP-PPase_dom"/>
</dbReference>
<evidence type="ECO:0008006" key="3">
    <source>
        <dbReference type="Google" id="ProtNLM"/>
    </source>
</evidence>
<dbReference type="AlphaFoldDB" id="A0A917CY12"/>
<accession>A0A917CY12</accession>
<evidence type="ECO:0000313" key="1">
    <source>
        <dbReference type="EMBL" id="GGF99457.1"/>
    </source>
</evidence>
<keyword evidence="2" id="KW-1185">Reference proteome</keyword>